<comment type="caution">
    <text evidence="4">The sequence shown here is derived from an EMBL/GenBank/DDBJ whole genome shotgun (WGS) entry which is preliminary data.</text>
</comment>
<evidence type="ECO:0000313" key="5">
    <source>
        <dbReference type="Proteomes" id="UP000599074"/>
    </source>
</evidence>
<evidence type="ECO:0000259" key="3">
    <source>
        <dbReference type="PROSITE" id="PS50801"/>
    </source>
</evidence>
<name>A0A8J3TFD1_9ACTN</name>
<dbReference type="CDD" id="cd07043">
    <property type="entry name" value="STAS_anti-anti-sigma_factors"/>
    <property type="match status" value="1"/>
</dbReference>
<gene>
    <name evidence="4" type="ORF">Pme01_33260</name>
</gene>
<dbReference type="Proteomes" id="UP000599074">
    <property type="component" value="Unassembled WGS sequence"/>
</dbReference>
<proteinExistence type="inferred from homology"/>
<evidence type="ECO:0000256" key="1">
    <source>
        <dbReference type="ARBA" id="ARBA00009013"/>
    </source>
</evidence>
<evidence type="ECO:0000256" key="2">
    <source>
        <dbReference type="RuleBase" id="RU003749"/>
    </source>
</evidence>
<dbReference type="Gene3D" id="3.30.750.24">
    <property type="entry name" value="STAS domain"/>
    <property type="match status" value="1"/>
</dbReference>
<sequence>MSVGVAGPHRTIGKGRTMTFTHQVRADGSGLVIALCGEMDLSVADGFEAMVRRLITRRRPGTVQLDLAELRFIDSTAVSVIVRLWRLARREHCCLRVVNPTGLVYRVLDVTGALAVVGGDPAPDRAPGVPSS</sequence>
<evidence type="ECO:0000313" key="4">
    <source>
        <dbReference type="EMBL" id="GII23729.1"/>
    </source>
</evidence>
<dbReference type="SUPFAM" id="SSF52091">
    <property type="entry name" value="SpoIIaa-like"/>
    <property type="match status" value="1"/>
</dbReference>
<dbReference type="InterPro" id="IPR036513">
    <property type="entry name" value="STAS_dom_sf"/>
</dbReference>
<dbReference type="NCBIfam" id="TIGR00377">
    <property type="entry name" value="ant_ant_sig"/>
    <property type="match status" value="1"/>
</dbReference>
<feature type="domain" description="STAS" evidence="3">
    <location>
        <begin position="20"/>
        <end position="112"/>
    </location>
</feature>
<protein>
    <recommendedName>
        <fullName evidence="2">Anti-sigma factor antagonist</fullName>
    </recommendedName>
</protein>
<dbReference type="AlphaFoldDB" id="A0A8J3TFD1"/>
<dbReference type="InterPro" id="IPR003658">
    <property type="entry name" value="Anti-sigma_ant"/>
</dbReference>
<comment type="similarity">
    <text evidence="1 2">Belongs to the anti-sigma-factor antagonist family.</text>
</comment>
<accession>A0A8J3TFD1</accession>
<keyword evidence="5" id="KW-1185">Reference proteome</keyword>
<dbReference type="InterPro" id="IPR002645">
    <property type="entry name" value="STAS_dom"/>
</dbReference>
<dbReference type="PROSITE" id="PS50801">
    <property type="entry name" value="STAS"/>
    <property type="match status" value="1"/>
</dbReference>
<dbReference type="Pfam" id="PF01740">
    <property type="entry name" value="STAS"/>
    <property type="match status" value="1"/>
</dbReference>
<organism evidence="4 5">
    <name type="scientific">Planosporangium mesophilum</name>
    <dbReference type="NCBI Taxonomy" id="689768"/>
    <lineage>
        <taxon>Bacteria</taxon>
        <taxon>Bacillati</taxon>
        <taxon>Actinomycetota</taxon>
        <taxon>Actinomycetes</taxon>
        <taxon>Micromonosporales</taxon>
        <taxon>Micromonosporaceae</taxon>
        <taxon>Planosporangium</taxon>
    </lineage>
</organism>
<dbReference type="EMBL" id="BOON01000031">
    <property type="protein sequence ID" value="GII23729.1"/>
    <property type="molecule type" value="Genomic_DNA"/>
</dbReference>
<dbReference type="GO" id="GO:0043856">
    <property type="term" value="F:anti-sigma factor antagonist activity"/>
    <property type="evidence" value="ECO:0007669"/>
    <property type="project" value="InterPro"/>
</dbReference>
<reference evidence="4" key="1">
    <citation type="submission" date="2021-01" db="EMBL/GenBank/DDBJ databases">
        <title>Whole genome shotgun sequence of Planosporangium mesophilum NBRC 109066.</title>
        <authorList>
            <person name="Komaki H."/>
            <person name="Tamura T."/>
        </authorList>
    </citation>
    <scope>NUCLEOTIDE SEQUENCE</scope>
    <source>
        <strain evidence="4">NBRC 109066</strain>
    </source>
</reference>